<feature type="domain" description="HTH deoR-type" evidence="3">
    <location>
        <begin position="1"/>
        <end position="50"/>
    </location>
</feature>
<dbReference type="EMBL" id="JARRAG010000002">
    <property type="protein sequence ID" value="MDG3007720.1"/>
    <property type="molecule type" value="Genomic_DNA"/>
</dbReference>
<evidence type="ECO:0000259" key="3">
    <source>
        <dbReference type="PROSITE" id="PS51000"/>
    </source>
</evidence>
<evidence type="ECO:0000313" key="4">
    <source>
        <dbReference type="EMBL" id="MDG3007720.1"/>
    </source>
</evidence>
<dbReference type="Gene3D" id="1.10.10.10">
    <property type="entry name" value="Winged helix-like DNA-binding domain superfamily/Winged helix DNA-binding domain"/>
    <property type="match status" value="1"/>
</dbReference>
<dbReference type="InterPro" id="IPR001034">
    <property type="entry name" value="DeoR_HTH"/>
</dbReference>
<protein>
    <submittedName>
        <fullName evidence="4">DeoR/GlpR family DNA-binding transcription regulator</fullName>
    </submittedName>
</protein>
<dbReference type="PRINTS" id="PR00037">
    <property type="entry name" value="HTHLACR"/>
</dbReference>
<name>A0ABT6FK14_9BACT</name>
<dbReference type="Proteomes" id="UP001216907">
    <property type="component" value="Unassembled WGS sequence"/>
</dbReference>
<reference evidence="4 5" key="1">
    <citation type="submission" date="2023-03" db="EMBL/GenBank/DDBJ databases">
        <title>Paludisphaera mucosa sp. nov. a novel planctomycete from northern fen.</title>
        <authorList>
            <person name="Ivanova A."/>
        </authorList>
    </citation>
    <scope>NUCLEOTIDE SEQUENCE [LARGE SCALE GENOMIC DNA]</scope>
    <source>
        <strain evidence="4 5">Pla2</strain>
    </source>
</reference>
<proteinExistence type="predicted"/>
<accession>A0ABT6FK14</accession>
<comment type="caution">
    <text evidence="4">The sequence shown here is derived from an EMBL/GenBank/DDBJ whole genome shotgun (WGS) entry which is preliminary data.</text>
</comment>
<dbReference type="PROSITE" id="PS51000">
    <property type="entry name" value="HTH_DEOR_2"/>
    <property type="match status" value="1"/>
</dbReference>
<dbReference type="InterPro" id="IPR014036">
    <property type="entry name" value="DeoR-like_C"/>
</dbReference>
<evidence type="ECO:0000256" key="2">
    <source>
        <dbReference type="ARBA" id="ARBA00023163"/>
    </source>
</evidence>
<gene>
    <name evidence="4" type="ORF">PZE19_28490</name>
</gene>
<evidence type="ECO:0000313" key="5">
    <source>
        <dbReference type="Proteomes" id="UP001216907"/>
    </source>
</evidence>
<keyword evidence="5" id="KW-1185">Reference proteome</keyword>
<evidence type="ECO:0000256" key="1">
    <source>
        <dbReference type="ARBA" id="ARBA00023015"/>
    </source>
</evidence>
<dbReference type="SUPFAM" id="SSF46785">
    <property type="entry name" value="Winged helix' DNA-binding domain"/>
    <property type="match status" value="1"/>
</dbReference>
<dbReference type="Pfam" id="PF00455">
    <property type="entry name" value="DeoRC"/>
    <property type="match status" value="1"/>
</dbReference>
<keyword evidence="1" id="KW-0805">Transcription regulation</keyword>
<keyword evidence="2" id="KW-0804">Transcription</keyword>
<organism evidence="4 5">
    <name type="scientific">Paludisphaera mucosa</name>
    <dbReference type="NCBI Taxonomy" id="3030827"/>
    <lineage>
        <taxon>Bacteria</taxon>
        <taxon>Pseudomonadati</taxon>
        <taxon>Planctomycetota</taxon>
        <taxon>Planctomycetia</taxon>
        <taxon>Isosphaerales</taxon>
        <taxon>Isosphaeraceae</taxon>
        <taxon>Paludisphaera</taxon>
    </lineage>
</organism>
<dbReference type="SMART" id="SM00420">
    <property type="entry name" value="HTH_DEOR"/>
    <property type="match status" value="1"/>
</dbReference>
<dbReference type="InterPro" id="IPR050313">
    <property type="entry name" value="Carb_Metab_HTH_regulators"/>
</dbReference>
<dbReference type="PANTHER" id="PTHR30363:SF44">
    <property type="entry name" value="AGA OPERON TRANSCRIPTIONAL REPRESSOR-RELATED"/>
    <property type="match status" value="1"/>
</dbReference>
<dbReference type="RefSeq" id="WP_277863992.1">
    <property type="nucleotide sequence ID" value="NZ_JARRAG010000002.1"/>
</dbReference>
<dbReference type="PANTHER" id="PTHR30363">
    <property type="entry name" value="HTH-TYPE TRANSCRIPTIONAL REGULATOR SRLR-RELATED"/>
    <property type="match status" value="1"/>
</dbReference>
<dbReference type="GO" id="GO:0003677">
    <property type="term" value="F:DNA binding"/>
    <property type="evidence" value="ECO:0007669"/>
    <property type="project" value="UniProtKB-KW"/>
</dbReference>
<dbReference type="Pfam" id="PF08220">
    <property type="entry name" value="HTH_DeoR"/>
    <property type="match status" value="1"/>
</dbReference>
<dbReference type="InterPro" id="IPR037171">
    <property type="entry name" value="NagB/RpiA_transferase-like"/>
</dbReference>
<sequence length="262" mass="28195">MILDRLERQGACSYQELAEALGVSTMTVRREVDRLASKGAAIKTLGGVQKAMAPPGYYETPLSDRFAVNVAEKRAIAERALGLIAPGQTIFLDPSTTCLELARRIGRERESVTVVTNSALACLELGRGGRNTTIGIGGQFDPASGSFVGSASEEWLDRFFVDRAFVSTKGFLPAEGTFEAAIESIRIKQVAARRCSELVLLADHTKFGIRALCKALDSGQIHTVVTDAATPETELRRLERAGKRLLVTGDGSARLEEVTHAS</sequence>
<keyword evidence="4" id="KW-0238">DNA-binding</keyword>
<dbReference type="SUPFAM" id="SSF100950">
    <property type="entry name" value="NagB/RpiA/CoA transferase-like"/>
    <property type="match status" value="1"/>
</dbReference>
<dbReference type="InterPro" id="IPR036388">
    <property type="entry name" value="WH-like_DNA-bd_sf"/>
</dbReference>
<dbReference type="SMART" id="SM01134">
    <property type="entry name" value="DeoRC"/>
    <property type="match status" value="1"/>
</dbReference>
<dbReference type="InterPro" id="IPR036390">
    <property type="entry name" value="WH_DNA-bd_sf"/>
</dbReference>